<name>A0A8S3ZMG2_9EUPU</name>
<gene>
    <name evidence="3" type="ORF">CUNI_LOCUS16261</name>
</gene>
<feature type="compositionally biased region" description="Low complexity" evidence="1">
    <location>
        <begin position="1132"/>
        <end position="1153"/>
    </location>
</feature>
<feature type="compositionally biased region" description="Low complexity" evidence="1">
    <location>
        <begin position="1077"/>
        <end position="1092"/>
    </location>
</feature>
<organism evidence="3 4">
    <name type="scientific">Candidula unifasciata</name>
    <dbReference type="NCBI Taxonomy" id="100452"/>
    <lineage>
        <taxon>Eukaryota</taxon>
        <taxon>Metazoa</taxon>
        <taxon>Spiralia</taxon>
        <taxon>Lophotrochozoa</taxon>
        <taxon>Mollusca</taxon>
        <taxon>Gastropoda</taxon>
        <taxon>Heterobranchia</taxon>
        <taxon>Euthyneura</taxon>
        <taxon>Panpulmonata</taxon>
        <taxon>Eupulmonata</taxon>
        <taxon>Stylommatophora</taxon>
        <taxon>Helicina</taxon>
        <taxon>Helicoidea</taxon>
        <taxon>Geomitridae</taxon>
        <taxon>Candidula</taxon>
    </lineage>
</organism>
<feature type="domain" description="VWFA" evidence="2">
    <location>
        <begin position="173"/>
        <end position="325"/>
    </location>
</feature>
<dbReference type="InterPro" id="IPR036465">
    <property type="entry name" value="vWFA_dom_sf"/>
</dbReference>
<accession>A0A8S3ZMG2</accession>
<keyword evidence="4" id="KW-1185">Reference proteome</keyword>
<dbReference type="Gene3D" id="3.40.50.410">
    <property type="entry name" value="von Willebrand factor, type A domain"/>
    <property type="match status" value="2"/>
</dbReference>
<proteinExistence type="predicted"/>
<sequence length="1266" mass="143775">MASESHVVVKSDPFVKSMLSMIRSDVGKMNKAETLYTRSETENGDVKYLISSADCQQVWEPDVEPLVSSQIWLQNNGLKKKRLTLHQILPTIGFKFNENESLEKSVSSRYGRQLFSQLMRPDGKTFNISCNKDKLYHLEKNLLQAIYLFKRRIEWLTTESRRTFGVIEEKSVIIVLNFNHVTAQQFNQYMTALESVLRQQVSQISTFNIIRACEDMQLFSPETVSVSCETIESAVKWIWSLDPLAATSQTSTVEAVLKALSDKHTRAVYLYTEGTSVNDGREILKHKVLVTKNSVPVHVVSFNCDCPETITFLREFAESTNGRFHAYAVVMDLDAYETKSGDGTTNRANIILKRKTLDVVLIFEEMEEARSTLEQLRLLREKLPTFSVPINRIDPAQNSTLTEEHFVTSREWLKSNGLNAKGLQWHEIVSRLAFRHTDTVVDLMHPCESQTDAVVKQKLVNACYCDELFPVVKLKDGQVFHVFVTSDIYRSYEEKIHGVIHRIQQRIDWLKAGSRALFGTLVEEHVYILIDTSASMENSLAFVKQKIFVLMQEQLRYKKQFNIIAFNTKAVAWKDRIVDVSEHSLRAAWAWVQSLTCSGSTNTHAAIDMAMGDPQTEAIYLLTDGRPDQPPSTIIFHTISFNCNDTEANTFLYDLAKVTGGRYHCFSQNGHLVDQPQAWESMDIKELKDEISRGIELLHELARLRDESSRLSWKKGATDLRRRLNRGRHYHTKTSSGRFTPNEWMLPETKVLFQKQAEKRRADSDKHSSRRLLQSQFTKSSKPSVTSSVTESVAVANQSSEKGKTLSSKQWLAKHGLAAKHLTIMDALGSTFVSHKPKYVSVLDKYISGKVFNEIMPMAFVSSDQRMYFFNPDGINLKEYENSVRAAMDKFRKRLNTIVWEALPPSSRKEFDSTEPFLFENNKEKMLQLLQEADWPVAEMDVCLLLDEIAKGEKYFNQSRVLRRAPVSGNAHTDRKEKTSASNSSSESSHRSRSSSSVSSRHNSQPSGENSPRRLRSRSLSSHDAHSNPENVSSAKREISSSKAMSRSSSSSSNRSHSSPTSRSKSPGQTASPIPVNSSRRSTSNSPSESSSKQLTIHRGRAMKTDVTSATVEKNLQRQSKSISHSSGNQQLKKPNTKSSSSSALKSQLVSSSKDGKHQNTARHLSARERLKTSRKRSQTYREHVHKQISISQIAEKVQNSSKKGKGKGHVKRRPMTGQKVIAKMDEDGLYYPGFHMFLFASKCKLYFHYCRFLISCFCITCKRYN</sequence>
<dbReference type="EMBL" id="CAJHNH020004201">
    <property type="protein sequence ID" value="CAG5130703.1"/>
    <property type="molecule type" value="Genomic_DNA"/>
</dbReference>
<feature type="compositionally biased region" description="Polar residues" evidence="1">
    <location>
        <begin position="1106"/>
        <end position="1131"/>
    </location>
</feature>
<feature type="compositionally biased region" description="Low complexity" evidence="1">
    <location>
        <begin position="994"/>
        <end position="1004"/>
    </location>
</feature>
<feature type="compositionally biased region" description="Polar residues" evidence="1">
    <location>
        <begin position="1067"/>
        <end position="1076"/>
    </location>
</feature>
<dbReference type="SUPFAM" id="SSF53300">
    <property type="entry name" value="vWA-like"/>
    <property type="match status" value="1"/>
</dbReference>
<feature type="region of interest" description="Disordered" evidence="1">
    <location>
        <begin position="966"/>
        <end position="1186"/>
    </location>
</feature>
<dbReference type="AlphaFoldDB" id="A0A8S3ZMG2"/>
<dbReference type="PANTHER" id="PTHR46785">
    <property type="entry name" value="VON WILLEBRAND FACTOR A DOMAIN-CONTAINING PROTEIN 3B"/>
    <property type="match status" value="1"/>
</dbReference>
<dbReference type="OrthoDB" id="10021393at2759"/>
<feature type="domain" description="VWFA" evidence="2">
    <location>
        <begin position="526"/>
        <end position="665"/>
    </location>
</feature>
<evidence type="ECO:0000256" key="1">
    <source>
        <dbReference type="SAM" id="MobiDB-lite"/>
    </source>
</evidence>
<feature type="compositionally biased region" description="Basic residues" evidence="1">
    <location>
        <begin position="1173"/>
        <end position="1186"/>
    </location>
</feature>
<dbReference type="Pfam" id="PF13768">
    <property type="entry name" value="VWA_3"/>
    <property type="match status" value="2"/>
</dbReference>
<feature type="region of interest" description="Disordered" evidence="1">
    <location>
        <begin position="756"/>
        <end position="783"/>
    </location>
</feature>
<evidence type="ECO:0000259" key="2">
    <source>
        <dbReference type="Pfam" id="PF13768"/>
    </source>
</evidence>
<feature type="compositionally biased region" description="Low complexity" evidence="1">
    <location>
        <begin position="1041"/>
        <end position="1066"/>
    </location>
</feature>
<dbReference type="InterPro" id="IPR002035">
    <property type="entry name" value="VWF_A"/>
</dbReference>
<reference evidence="3" key="1">
    <citation type="submission" date="2021-04" db="EMBL/GenBank/DDBJ databases">
        <authorList>
            <consortium name="Molecular Ecology Group"/>
        </authorList>
    </citation>
    <scope>NUCLEOTIDE SEQUENCE</scope>
</reference>
<comment type="caution">
    <text evidence="3">The sequence shown here is derived from an EMBL/GenBank/DDBJ whole genome shotgun (WGS) entry which is preliminary data.</text>
</comment>
<evidence type="ECO:0000313" key="4">
    <source>
        <dbReference type="Proteomes" id="UP000678393"/>
    </source>
</evidence>
<evidence type="ECO:0000313" key="3">
    <source>
        <dbReference type="EMBL" id="CAG5130703.1"/>
    </source>
</evidence>
<feature type="compositionally biased region" description="Basic and acidic residues" evidence="1">
    <location>
        <begin position="756"/>
        <end position="767"/>
    </location>
</feature>
<dbReference type="PANTHER" id="PTHR46785:SF1">
    <property type="entry name" value="VON WILLEBRAND FACTOR A DOMAIN-CONTAINING PROTEIN 3B"/>
    <property type="match status" value="1"/>
</dbReference>
<protein>
    <recommendedName>
        <fullName evidence="2">VWFA domain-containing protein</fullName>
    </recommendedName>
</protein>
<dbReference type="Proteomes" id="UP000678393">
    <property type="component" value="Unassembled WGS sequence"/>
</dbReference>